<dbReference type="EMBL" id="JANJYJ010000007">
    <property type="protein sequence ID" value="KAK3198443.1"/>
    <property type="molecule type" value="Genomic_DNA"/>
</dbReference>
<evidence type="ECO:0000259" key="5">
    <source>
        <dbReference type="PROSITE" id="PS50966"/>
    </source>
</evidence>
<evidence type="ECO:0000256" key="1">
    <source>
        <dbReference type="ARBA" id="ARBA00022723"/>
    </source>
</evidence>
<dbReference type="SMART" id="SM00575">
    <property type="entry name" value="ZnF_PMZ"/>
    <property type="match status" value="1"/>
</dbReference>
<evidence type="ECO:0000313" key="7">
    <source>
        <dbReference type="Proteomes" id="UP001281410"/>
    </source>
</evidence>
<organism evidence="6 7">
    <name type="scientific">Dipteronia sinensis</name>
    <dbReference type="NCBI Taxonomy" id="43782"/>
    <lineage>
        <taxon>Eukaryota</taxon>
        <taxon>Viridiplantae</taxon>
        <taxon>Streptophyta</taxon>
        <taxon>Embryophyta</taxon>
        <taxon>Tracheophyta</taxon>
        <taxon>Spermatophyta</taxon>
        <taxon>Magnoliopsida</taxon>
        <taxon>eudicotyledons</taxon>
        <taxon>Gunneridae</taxon>
        <taxon>Pentapetalae</taxon>
        <taxon>rosids</taxon>
        <taxon>malvids</taxon>
        <taxon>Sapindales</taxon>
        <taxon>Sapindaceae</taxon>
        <taxon>Hippocastanoideae</taxon>
        <taxon>Acereae</taxon>
        <taxon>Dipteronia</taxon>
    </lineage>
</organism>
<dbReference type="PROSITE" id="PS50966">
    <property type="entry name" value="ZF_SWIM"/>
    <property type="match status" value="1"/>
</dbReference>
<evidence type="ECO:0000256" key="3">
    <source>
        <dbReference type="ARBA" id="ARBA00022833"/>
    </source>
</evidence>
<keyword evidence="1" id="KW-0479">Metal-binding</keyword>
<dbReference type="AlphaFoldDB" id="A0AAE0DZ74"/>
<keyword evidence="7" id="KW-1185">Reference proteome</keyword>
<protein>
    <recommendedName>
        <fullName evidence="5">SWIM-type domain-containing protein</fullName>
    </recommendedName>
</protein>
<reference evidence="6" key="1">
    <citation type="journal article" date="2023" name="Plant J.">
        <title>Genome sequences and population genomics provide insights into the demographic history, inbreeding, and mutation load of two 'living fossil' tree species of Dipteronia.</title>
        <authorList>
            <person name="Feng Y."/>
            <person name="Comes H.P."/>
            <person name="Chen J."/>
            <person name="Zhu S."/>
            <person name="Lu R."/>
            <person name="Zhang X."/>
            <person name="Li P."/>
            <person name="Qiu J."/>
            <person name="Olsen K.M."/>
            <person name="Qiu Y."/>
        </authorList>
    </citation>
    <scope>NUCLEOTIDE SEQUENCE</scope>
    <source>
        <strain evidence="6">NBL</strain>
    </source>
</reference>
<feature type="domain" description="SWIM-type" evidence="5">
    <location>
        <begin position="42"/>
        <end position="74"/>
    </location>
</feature>
<gene>
    <name evidence="6" type="ORF">Dsin_021858</name>
</gene>
<dbReference type="InterPro" id="IPR007527">
    <property type="entry name" value="Znf_SWIM"/>
</dbReference>
<proteinExistence type="predicted"/>
<evidence type="ECO:0000313" key="6">
    <source>
        <dbReference type="EMBL" id="KAK3198443.1"/>
    </source>
</evidence>
<keyword evidence="3" id="KW-0862">Zinc</keyword>
<evidence type="ECO:0000256" key="4">
    <source>
        <dbReference type="PROSITE-ProRule" id="PRU00325"/>
    </source>
</evidence>
<evidence type="ECO:0000256" key="2">
    <source>
        <dbReference type="ARBA" id="ARBA00022771"/>
    </source>
</evidence>
<sequence>MRHQLIDAAQLKISKHIGKCNYMTITHVDWSIFLVKLIGEQWTVNMLQKTCTCKKFQLDYLPCSHTLAAAREQNLDYTSLGADYYKRETHVDAYSLPIMPVEHHNT</sequence>
<dbReference type="Proteomes" id="UP001281410">
    <property type="component" value="Unassembled WGS sequence"/>
</dbReference>
<comment type="caution">
    <text evidence="6">The sequence shown here is derived from an EMBL/GenBank/DDBJ whole genome shotgun (WGS) entry which is preliminary data.</text>
</comment>
<keyword evidence="2 4" id="KW-0863">Zinc-finger</keyword>
<dbReference type="Pfam" id="PF04434">
    <property type="entry name" value="SWIM"/>
    <property type="match status" value="1"/>
</dbReference>
<dbReference type="GO" id="GO:0008270">
    <property type="term" value="F:zinc ion binding"/>
    <property type="evidence" value="ECO:0007669"/>
    <property type="project" value="UniProtKB-KW"/>
</dbReference>
<accession>A0AAE0DZ74</accession>
<name>A0AAE0DZ74_9ROSI</name>
<dbReference type="InterPro" id="IPR006564">
    <property type="entry name" value="Znf_PMZ"/>
</dbReference>